<dbReference type="STRING" id="2718.CHUV0807_2201"/>
<dbReference type="PANTHER" id="PTHR39192">
    <property type="entry name" value="IRON UPTAKE SYSTEM COMPONENT EFEO"/>
    <property type="match status" value="1"/>
</dbReference>
<evidence type="ECO:0000259" key="4">
    <source>
        <dbReference type="Pfam" id="PF09375"/>
    </source>
</evidence>
<dbReference type="AlphaFoldDB" id="C8N7K7"/>
<feature type="domain" description="Imelysin-like" evidence="4">
    <location>
        <begin position="61"/>
        <end position="311"/>
    </location>
</feature>
<dbReference type="Gene3D" id="1.20.1420.20">
    <property type="entry name" value="M75 peptidase, HXXE motif"/>
    <property type="match status" value="1"/>
</dbReference>
<evidence type="ECO:0000256" key="2">
    <source>
        <dbReference type="ARBA" id="ARBA00005989"/>
    </source>
</evidence>
<evidence type="ECO:0000313" key="6">
    <source>
        <dbReference type="Proteomes" id="UP000004870"/>
    </source>
</evidence>
<organism evidence="5 6">
    <name type="scientific">Cardiobacterium hominis (strain ATCC 15826 / DSM 8339 / NCTC 10426 / 6573)</name>
    <dbReference type="NCBI Taxonomy" id="638300"/>
    <lineage>
        <taxon>Bacteria</taxon>
        <taxon>Pseudomonadati</taxon>
        <taxon>Pseudomonadota</taxon>
        <taxon>Gammaproteobacteria</taxon>
        <taxon>Cardiobacteriales</taxon>
        <taxon>Cardiobacteriaceae</taxon>
        <taxon>Cardiobacterium</taxon>
    </lineage>
</organism>
<dbReference type="GO" id="GO:0030313">
    <property type="term" value="C:cell envelope"/>
    <property type="evidence" value="ECO:0007669"/>
    <property type="project" value="UniProtKB-SubCell"/>
</dbReference>
<name>C8N7K7_CARH6</name>
<dbReference type="EMBL" id="ACKY01000022">
    <property type="protein sequence ID" value="EEV89389.1"/>
    <property type="molecule type" value="Genomic_DNA"/>
</dbReference>
<sequence length="316" mass="34863">MFPNLTILPRGKTAPLRLSFTSSQTLSNGVSMKLKTLALALGFSVLSFNASAAADLSKETEAYKKFVVEQIDLLLADTEKFADYLKKGDLENAKKVYAVARMYYERSEPIAESFGDLDPRIDARLADLTAEVKEAGKAKDDADAEKHATAIWTGFHKIERILWEDKTTKGTEEIADQLVKDIKELRAKIPTVDVTPQLMVTGAVDLLNEVSTTKITGEEDIFSKTDLFDFKANIEGAEKIFELFKPALEAKDKKLAGEIEAQFKAVNALLDKHNKAKDGSYDYAGYDTLSKDEIKALAEAVNKLGEPLAQMGVIIE</sequence>
<keyword evidence="6" id="KW-1185">Reference proteome</keyword>
<accession>C8N7K7</accession>
<keyword evidence="3" id="KW-0732">Signal</keyword>
<gene>
    <name evidence="5" type="ORF">HMPREF0198_0484</name>
</gene>
<comment type="subcellular location">
    <subcellularLocation>
        <location evidence="1">Cell envelope</location>
    </subcellularLocation>
</comment>
<dbReference type="Pfam" id="PF09375">
    <property type="entry name" value="Peptidase_M75"/>
    <property type="match status" value="1"/>
</dbReference>
<evidence type="ECO:0000256" key="3">
    <source>
        <dbReference type="ARBA" id="ARBA00022729"/>
    </source>
</evidence>
<dbReference type="PANTHER" id="PTHR39192:SF1">
    <property type="entry name" value="IRON UPTAKE SYSTEM COMPONENT EFEO"/>
    <property type="match status" value="1"/>
</dbReference>
<dbReference type="NCBIfam" id="NF041757">
    <property type="entry name" value="EfeO"/>
    <property type="match status" value="1"/>
</dbReference>
<dbReference type="InterPro" id="IPR038352">
    <property type="entry name" value="Imelysin_sf"/>
</dbReference>
<proteinExistence type="inferred from homology"/>
<reference evidence="5 6" key="1">
    <citation type="submission" date="2009-08" db="EMBL/GenBank/DDBJ databases">
        <authorList>
            <person name="Qin X."/>
            <person name="Bachman B."/>
            <person name="Battles P."/>
            <person name="Bell A."/>
            <person name="Bess C."/>
            <person name="Bickham C."/>
            <person name="Chaboub L."/>
            <person name="Chen D."/>
            <person name="Coyle M."/>
            <person name="Deiros D.R."/>
            <person name="Dinh H."/>
            <person name="Forbes L."/>
            <person name="Fowler G."/>
            <person name="Francisco L."/>
            <person name="Fu Q."/>
            <person name="Gubbala S."/>
            <person name="Hale W."/>
            <person name="Han Y."/>
            <person name="Hemphill L."/>
            <person name="Highlander S.K."/>
            <person name="Hirani K."/>
            <person name="Hogues M."/>
            <person name="Jackson L."/>
            <person name="Jakkamsetti A."/>
            <person name="Javaid M."/>
            <person name="Jiang H."/>
            <person name="Korchina V."/>
            <person name="Kovar C."/>
            <person name="Lara F."/>
            <person name="Lee S."/>
            <person name="Mata R."/>
            <person name="Mathew T."/>
            <person name="Moen C."/>
            <person name="Morales K."/>
            <person name="Munidasa M."/>
            <person name="Nazareth L."/>
            <person name="Ngo R."/>
            <person name="Nguyen L."/>
            <person name="Okwuonu G."/>
            <person name="Ongeri F."/>
            <person name="Patil S."/>
            <person name="Petrosino J."/>
            <person name="Pham C."/>
            <person name="Pham P."/>
            <person name="Pu L.-L."/>
            <person name="Puazo M."/>
            <person name="Raj R."/>
            <person name="Reid J."/>
            <person name="Rouhana J."/>
            <person name="Saada N."/>
            <person name="Shang Y."/>
            <person name="Simmons D."/>
            <person name="Thornton R."/>
            <person name="Warren J."/>
            <person name="Weissenberger G."/>
            <person name="Zhang J."/>
            <person name="Zhang L."/>
            <person name="Zhou C."/>
            <person name="Zhu D."/>
            <person name="Muzny D."/>
            <person name="Worley K."/>
            <person name="Gibbs R."/>
        </authorList>
    </citation>
    <scope>NUCLEOTIDE SEQUENCE [LARGE SCALE GENOMIC DNA]</scope>
    <source>
        <strain evidence="6">ATCC 15826 / DSM 8339 / NCTC 10426 / 6573</strain>
    </source>
</reference>
<evidence type="ECO:0000256" key="1">
    <source>
        <dbReference type="ARBA" id="ARBA00004196"/>
    </source>
</evidence>
<dbReference type="HOGENOM" id="CLU_050342_0_1_6"/>
<dbReference type="InterPro" id="IPR050894">
    <property type="entry name" value="EfeM/EfeO_iron_uptake"/>
</dbReference>
<dbReference type="CDD" id="cd14656">
    <property type="entry name" value="Imelysin-like_EfeO"/>
    <property type="match status" value="1"/>
</dbReference>
<comment type="caution">
    <text evidence="5">The sequence shown here is derived from an EMBL/GenBank/DDBJ whole genome shotgun (WGS) entry which is preliminary data.</text>
</comment>
<dbReference type="InterPro" id="IPR034981">
    <property type="entry name" value="Imelysin-like_EfeO/Algp7"/>
</dbReference>
<comment type="similarity">
    <text evidence="2">Belongs to the EfeM/EfeO family.</text>
</comment>
<dbReference type="Proteomes" id="UP000004870">
    <property type="component" value="Unassembled WGS sequence"/>
</dbReference>
<dbReference type="InterPro" id="IPR018976">
    <property type="entry name" value="Imelysin-like"/>
</dbReference>
<protein>
    <submittedName>
        <fullName evidence="5">Imelysin</fullName>
    </submittedName>
</protein>
<evidence type="ECO:0000313" key="5">
    <source>
        <dbReference type="EMBL" id="EEV89389.1"/>
    </source>
</evidence>
<dbReference type="InterPro" id="IPR053377">
    <property type="entry name" value="Iron_uptake_EfeM/EfeO"/>
</dbReference>